<organism evidence="1 2">
    <name type="scientific">Stereocaulon virgatum</name>
    <dbReference type="NCBI Taxonomy" id="373712"/>
    <lineage>
        <taxon>Eukaryota</taxon>
        <taxon>Fungi</taxon>
        <taxon>Dikarya</taxon>
        <taxon>Ascomycota</taxon>
        <taxon>Pezizomycotina</taxon>
        <taxon>Lecanoromycetes</taxon>
        <taxon>OSLEUM clade</taxon>
        <taxon>Lecanoromycetidae</taxon>
        <taxon>Lecanorales</taxon>
        <taxon>Lecanorineae</taxon>
        <taxon>Stereocaulaceae</taxon>
        <taxon>Stereocaulon</taxon>
    </lineage>
</organism>
<protein>
    <submittedName>
        <fullName evidence="1">Uncharacterized protein</fullName>
    </submittedName>
</protein>
<dbReference type="Proteomes" id="UP001590950">
    <property type="component" value="Unassembled WGS sequence"/>
</dbReference>
<dbReference type="EMBL" id="JBEFKJ010000004">
    <property type="protein sequence ID" value="KAL2046040.1"/>
    <property type="molecule type" value="Genomic_DNA"/>
</dbReference>
<keyword evidence="2" id="KW-1185">Reference proteome</keyword>
<proteinExistence type="predicted"/>
<accession>A0ABR4AJU5</accession>
<comment type="caution">
    <text evidence="1">The sequence shown here is derived from an EMBL/GenBank/DDBJ whole genome shotgun (WGS) entry which is preliminary data.</text>
</comment>
<sequence length="139" mass="15618">MAYLDAKCRDRRRKLACFLPETSRFNNYIATKSTCAKRVPQRSPHSLSGIRKELFPPCFILLKSFTDIKASEPKSHQATYVTLTVFLKQSFAFSLIDRKILVAQDRLTLDIQGFRDNVHPITSGNADQLSPGGVSPSLT</sequence>
<gene>
    <name evidence="1" type="ORF">N7G274_001487</name>
</gene>
<name>A0ABR4AJU5_9LECA</name>
<evidence type="ECO:0000313" key="1">
    <source>
        <dbReference type="EMBL" id="KAL2046040.1"/>
    </source>
</evidence>
<evidence type="ECO:0000313" key="2">
    <source>
        <dbReference type="Proteomes" id="UP001590950"/>
    </source>
</evidence>
<reference evidence="1 2" key="1">
    <citation type="submission" date="2024-09" db="EMBL/GenBank/DDBJ databases">
        <title>Rethinking Asexuality: The Enigmatic Case of Functional Sexual Genes in Lepraria (Stereocaulaceae).</title>
        <authorList>
            <person name="Doellman M."/>
            <person name="Sun Y."/>
            <person name="Barcenas-Pena A."/>
            <person name="Lumbsch H.T."/>
            <person name="Grewe F."/>
        </authorList>
    </citation>
    <scope>NUCLEOTIDE SEQUENCE [LARGE SCALE GENOMIC DNA]</scope>
    <source>
        <strain evidence="1 2">Mercado 3170</strain>
    </source>
</reference>